<protein>
    <submittedName>
        <fullName evidence="1">Uncharacterized protein</fullName>
    </submittedName>
</protein>
<dbReference type="EMBL" id="MN739269">
    <property type="protein sequence ID" value="QHS96272.1"/>
    <property type="molecule type" value="Genomic_DNA"/>
</dbReference>
<accession>A0A6C0BW33</accession>
<evidence type="ECO:0000313" key="1">
    <source>
        <dbReference type="EMBL" id="QHS96272.1"/>
    </source>
</evidence>
<name>A0A6C0BW33_9ZZZZ</name>
<organism evidence="1">
    <name type="scientific">viral metagenome</name>
    <dbReference type="NCBI Taxonomy" id="1070528"/>
    <lineage>
        <taxon>unclassified sequences</taxon>
        <taxon>metagenomes</taxon>
        <taxon>organismal metagenomes</taxon>
    </lineage>
</organism>
<proteinExistence type="predicted"/>
<dbReference type="AlphaFoldDB" id="A0A6C0BW33"/>
<sequence>MAYSVSYGSTLPTTVTGNTYAIGFGFTGKGTGTTAGWNSTQAAKLVTTKWVPPGIWIMNSSLIVSTPNTAASPVYAGIIATETARGFTVNMFSAGVTTFGIPVKSFAELPTIGAYSSCFQYSNGATLVIPLAMSFTSSFNTGSTGDTVYLYVGASGQGAQSAFTWNYTIVRVG</sequence>
<reference evidence="1" key="1">
    <citation type="journal article" date="2020" name="Nature">
        <title>Giant virus diversity and host interactions through global metagenomics.</title>
        <authorList>
            <person name="Schulz F."/>
            <person name="Roux S."/>
            <person name="Paez-Espino D."/>
            <person name="Jungbluth S."/>
            <person name="Walsh D.A."/>
            <person name="Denef V.J."/>
            <person name="McMahon K.D."/>
            <person name="Konstantinidis K.T."/>
            <person name="Eloe-Fadrosh E.A."/>
            <person name="Kyrpides N.C."/>
            <person name="Woyke T."/>
        </authorList>
    </citation>
    <scope>NUCLEOTIDE SEQUENCE</scope>
    <source>
        <strain evidence="1">GVMAG-M-3300019093-7</strain>
    </source>
</reference>